<feature type="region of interest" description="Disordered" evidence="1">
    <location>
        <begin position="619"/>
        <end position="642"/>
    </location>
</feature>
<evidence type="ECO:0000313" key="4">
    <source>
        <dbReference type="EMBL" id="MBD2182228.1"/>
    </source>
</evidence>
<dbReference type="InterPro" id="IPR001932">
    <property type="entry name" value="PPM-type_phosphatase-like_dom"/>
</dbReference>
<dbReference type="SMART" id="SM00331">
    <property type="entry name" value="PP2C_SIG"/>
    <property type="match status" value="1"/>
</dbReference>
<keyword evidence="2" id="KW-0812">Transmembrane</keyword>
<sequence>MGDAAQITCPNTHCQAPNPESHKFCQKCRTPIPKRYLWAVGSGIEAYKPGKLLAERYVLKRDRILLDTKPGLVPLFPQDITDAIAPYLYLFPYRLHVPQVYGLLPPLKKSRKEVIWLLEEAPICTDAKSLKPNLMTELATAWENAPAIRQLNWLWQIAQLWQPFSIAGVTASLLKPKLLRVEGPIVRLLELRQDREEPNLSELGQLWLQWAGKAQPEIADFLVQLCQSTIKGQLFPEDLLAQLDGALYTVGQSQERIYQIASYTDTGPTRLRNEDACYPDSGNFYQVPAGSQALTVVCDGIGGHEGGNVASSLAIETVVAEASRWQNHQLADDAVDDRVGSLGSLKILPSNDLVDLSSELERAICNANDLISQRNDSEGRYDRQRMGTTLVMALTQAHEMYITHIGDSRVYWITRHSCHQITVDDDVASREVRLGYTLYREALQQIGSGSLVQALGMSSSNNLHPTVQRFVIDEDCIFMLCSDGLSDSDRVEQYWDTEIVPVLEGKINLATAAARLIEIGNTQNGHDNVTVGLVYCQVRDKSAGMAPTLVIPESVAYSASARTQDFGTPSTLKTQLLPTRLAKPSLLPLLGGIALLLGLGTALVYFTVGKWGDLPVSNPDSIGQTKPHSSSQESPVSSRSPLSLSPGLSIAVSIANNSQSPRSPLLLYEGPQKQNAIGVIPEGTILEIKSKAVRDGDSWLKLKVCKIPATLNSQKLPATYNLVIPAQEGWIRQVELESNISQNSIQKAAGLGKCTGSGASASPGANR</sequence>
<dbReference type="Proteomes" id="UP000641646">
    <property type="component" value="Unassembled WGS sequence"/>
</dbReference>
<organism evidence="4 5">
    <name type="scientific">Aerosakkonema funiforme FACHB-1375</name>
    <dbReference type="NCBI Taxonomy" id="2949571"/>
    <lineage>
        <taxon>Bacteria</taxon>
        <taxon>Bacillati</taxon>
        <taxon>Cyanobacteriota</taxon>
        <taxon>Cyanophyceae</taxon>
        <taxon>Oscillatoriophycideae</taxon>
        <taxon>Aerosakkonematales</taxon>
        <taxon>Aerosakkonemataceae</taxon>
        <taxon>Aerosakkonema</taxon>
    </lineage>
</organism>
<evidence type="ECO:0000259" key="3">
    <source>
        <dbReference type="PROSITE" id="PS51746"/>
    </source>
</evidence>
<feature type="transmembrane region" description="Helical" evidence="2">
    <location>
        <begin position="586"/>
        <end position="608"/>
    </location>
</feature>
<proteinExistence type="predicted"/>
<dbReference type="SMART" id="SM00332">
    <property type="entry name" value="PP2Cc"/>
    <property type="match status" value="1"/>
</dbReference>
<feature type="compositionally biased region" description="Low complexity" evidence="1">
    <location>
        <begin position="629"/>
        <end position="642"/>
    </location>
</feature>
<dbReference type="Gene3D" id="3.60.40.10">
    <property type="entry name" value="PPM-type phosphatase domain"/>
    <property type="match status" value="1"/>
</dbReference>
<evidence type="ECO:0000256" key="1">
    <source>
        <dbReference type="SAM" id="MobiDB-lite"/>
    </source>
</evidence>
<name>A0A926ZGH2_9CYAN</name>
<dbReference type="InterPro" id="IPR036457">
    <property type="entry name" value="PPM-type-like_dom_sf"/>
</dbReference>
<dbReference type="PROSITE" id="PS51746">
    <property type="entry name" value="PPM_2"/>
    <property type="match status" value="1"/>
</dbReference>
<dbReference type="Pfam" id="PF13672">
    <property type="entry name" value="PP2C_2"/>
    <property type="match status" value="1"/>
</dbReference>
<keyword evidence="2" id="KW-1133">Transmembrane helix</keyword>
<comment type="caution">
    <text evidence="4">The sequence shown here is derived from an EMBL/GenBank/DDBJ whole genome shotgun (WGS) entry which is preliminary data.</text>
</comment>
<dbReference type="AlphaFoldDB" id="A0A926ZGH2"/>
<keyword evidence="2" id="KW-0472">Membrane</keyword>
<reference evidence="4" key="2">
    <citation type="submission" date="2020-08" db="EMBL/GenBank/DDBJ databases">
        <authorList>
            <person name="Chen M."/>
            <person name="Teng W."/>
            <person name="Zhao L."/>
            <person name="Hu C."/>
            <person name="Zhou Y."/>
            <person name="Han B."/>
            <person name="Song L."/>
            <person name="Shu W."/>
        </authorList>
    </citation>
    <scope>NUCLEOTIDE SEQUENCE</scope>
    <source>
        <strain evidence="4">FACHB-1375</strain>
    </source>
</reference>
<evidence type="ECO:0000256" key="2">
    <source>
        <dbReference type="SAM" id="Phobius"/>
    </source>
</evidence>
<dbReference type="CDD" id="cd00143">
    <property type="entry name" value="PP2Cc"/>
    <property type="match status" value="1"/>
</dbReference>
<reference evidence="4" key="1">
    <citation type="journal article" date="2015" name="ISME J.">
        <title>Draft Genome Sequence of Streptomyces incarnatus NRRL8089, which Produces the Nucleoside Antibiotic Sinefungin.</title>
        <authorList>
            <person name="Oshima K."/>
            <person name="Hattori M."/>
            <person name="Shimizu H."/>
            <person name="Fukuda K."/>
            <person name="Nemoto M."/>
            <person name="Inagaki K."/>
            <person name="Tamura T."/>
        </authorList>
    </citation>
    <scope>NUCLEOTIDE SEQUENCE</scope>
    <source>
        <strain evidence="4">FACHB-1375</strain>
    </source>
</reference>
<keyword evidence="5" id="KW-1185">Reference proteome</keyword>
<accession>A0A926ZGH2</accession>
<dbReference type="EMBL" id="JACJPW010000033">
    <property type="protein sequence ID" value="MBD2182228.1"/>
    <property type="molecule type" value="Genomic_DNA"/>
</dbReference>
<evidence type="ECO:0000313" key="5">
    <source>
        <dbReference type="Proteomes" id="UP000641646"/>
    </source>
</evidence>
<feature type="domain" description="PPM-type phosphatase" evidence="3">
    <location>
        <begin position="259"/>
        <end position="536"/>
    </location>
</feature>
<dbReference type="SUPFAM" id="SSF81606">
    <property type="entry name" value="PP2C-like"/>
    <property type="match status" value="1"/>
</dbReference>
<protein>
    <submittedName>
        <fullName evidence="4">Protein phosphatase 2C domain-containing protein</fullName>
    </submittedName>
</protein>
<feature type="compositionally biased region" description="Polar residues" evidence="1">
    <location>
        <begin position="619"/>
        <end position="628"/>
    </location>
</feature>
<gene>
    <name evidence="4" type="ORF">H6G03_14150</name>
</gene>